<sequence>MNKLLLIWIVVLLTSCITNQENARDTLFVNLTDATDSQSLKLSDFGNTVRYVPLETNEVCLIGDNPHIALLEDKIVIATKDQCFLFHKQTGKYICSIGHIGDDPSGYSSTNYWIDDAGLFYFFRAPDQLLKYNQKGEMTGKIQIPHIPAAPDFFAFSDSTIIAHCNSSIGLESSNSLLFLNSFGEKLDSIPNLLKSPSIPSPDNISSLSIIKRGAGFFGNLGRRGVMIIKDKEQGELLLPLYNPSLWSSENEVRFRETFTDTIYTIKNRKLYPYMVFHTDTDHSSANPLWYSNPQSIYVAYVLENTHSVFFQYVKNKQVYNGLYNKETQQTKFAKCQQFIVDDLTSEQELKVDLSALCSYKGEYGFILEAASIPDASQKQSDNKNENIPHWMSQLDEDANPVIAIVSDK</sequence>
<keyword evidence="1" id="KW-0732">Signal</keyword>
<accession>A0A174L6B6</accession>
<evidence type="ECO:0000313" key="3">
    <source>
        <dbReference type="EMBL" id="CUP17099.1"/>
    </source>
</evidence>
<dbReference type="Pfam" id="PF17170">
    <property type="entry name" value="DUF5128"/>
    <property type="match status" value="1"/>
</dbReference>
<gene>
    <name evidence="3" type="ORF">ERS852511_01342</name>
</gene>
<evidence type="ECO:0000256" key="1">
    <source>
        <dbReference type="SAM" id="SignalP"/>
    </source>
</evidence>
<dbReference type="InterPro" id="IPR032558">
    <property type="entry name" value="DUF4934"/>
</dbReference>
<organism evidence="3 4">
    <name type="scientific">Bacteroides thetaiotaomicron</name>
    <dbReference type="NCBI Taxonomy" id="818"/>
    <lineage>
        <taxon>Bacteria</taxon>
        <taxon>Pseudomonadati</taxon>
        <taxon>Bacteroidota</taxon>
        <taxon>Bacteroidia</taxon>
        <taxon>Bacteroidales</taxon>
        <taxon>Bacteroidaceae</taxon>
        <taxon>Bacteroides</taxon>
    </lineage>
</organism>
<dbReference type="Proteomes" id="UP000095576">
    <property type="component" value="Unassembled WGS sequence"/>
</dbReference>
<keyword evidence="3" id="KW-0449">Lipoprotein</keyword>
<dbReference type="AlphaFoldDB" id="A0A174L6B6"/>
<dbReference type="PROSITE" id="PS51257">
    <property type="entry name" value="PROKAR_LIPOPROTEIN"/>
    <property type="match status" value="1"/>
</dbReference>
<protein>
    <submittedName>
        <fullName evidence="3">Putative lipoprotein</fullName>
    </submittedName>
</protein>
<dbReference type="RefSeq" id="WP_055299089.1">
    <property type="nucleotide sequence ID" value="NZ_CZAP01000003.1"/>
</dbReference>
<name>A0A174L6B6_BACT4</name>
<dbReference type="Pfam" id="PF16288">
    <property type="entry name" value="DUF4934"/>
    <property type="match status" value="1"/>
</dbReference>
<proteinExistence type="predicted"/>
<feature type="signal peptide" evidence="1">
    <location>
        <begin position="1"/>
        <end position="23"/>
    </location>
</feature>
<feature type="domain" description="DUF4934" evidence="2">
    <location>
        <begin position="40"/>
        <end position="140"/>
    </location>
</feature>
<evidence type="ECO:0000259" key="2">
    <source>
        <dbReference type="Pfam" id="PF16288"/>
    </source>
</evidence>
<dbReference type="EMBL" id="CZAP01000003">
    <property type="protein sequence ID" value="CUP17099.1"/>
    <property type="molecule type" value="Genomic_DNA"/>
</dbReference>
<evidence type="ECO:0000313" key="4">
    <source>
        <dbReference type="Proteomes" id="UP000095576"/>
    </source>
</evidence>
<feature type="chain" id="PRO_5008026706" evidence="1">
    <location>
        <begin position="24"/>
        <end position="409"/>
    </location>
</feature>
<reference evidence="3 4" key="1">
    <citation type="submission" date="2015-09" db="EMBL/GenBank/DDBJ databases">
        <authorList>
            <consortium name="Pathogen Informatics"/>
        </authorList>
    </citation>
    <scope>NUCLEOTIDE SEQUENCE [LARGE SCALE GENOMIC DNA]</scope>
    <source>
        <strain evidence="3 4">2789STDY5834899</strain>
    </source>
</reference>